<dbReference type="Proteomes" id="UP000183038">
    <property type="component" value="Unassembled WGS sequence"/>
</dbReference>
<dbReference type="InterPro" id="IPR002781">
    <property type="entry name" value="TM_pro_TauE-like"/>
</dbReference>
<protein>
    <recommendedName>
        <fullName evidence="5">Probable membrane transporter protein</fullName>
    </recommendedName>
</protein>
<feature type="transmembrane region" description="Helical" evidence="5">
    <location>
        <begin position="12"/>
        <end position="45"/>
    </location>
</feature>
<feature type="transmembrane region" description="Helical" evidence="5">
    <location>
        <begin position="226"/>
        <end position="248"/>
    </location>
</feature>
<feature type="transmembrane region" description="Helical" evidence="5">
    <location>
        <begin position="155"/>
        <end position="181"/>
    </location>
</feature>
<organism evidence="6 7">
    <name type="scientific">Maribacter dokdonensis</name>
    <dbReference type="NCBI Taxonomy" id="320912"/>
    <lineage>
        <taxon>Bacteria</taxon>
        <taxon>Pseudomonadati</taxon>
        <taxon>Bacteroidota</taxon>
        <taxon>Flavobacteriia</taxon>
        <taxon>Flavobacteriales</taxon>
        <taxon>Flavobacteriaceae</taxon>
        <taxon>Maribacter</taxon>
    </lineage>
</organism>
<comment type="similarity">
    <text evidence="5">Belongs to the 4-toluene sulfonate uptake permease (TSUP) (TC 2.A.102) family.</text>
</comment>
<dbReference type="PANTHER" id="PTHR43483:SF3">
    <property type="entry name" value="MEMBRANE TRANSPORTER PROTEIN HI_0806-RELATED"/>
    <property type="match status" value="1"/>
</dbReference>
<name>A0A1H4RBT9_9FLAO</name>
<dbReference type="PANTHER" id="PTHR43483">
    <property type="entry name" value="MEMBRANE TRANSPORTER PROTEIN HI_0806-RELATED"/>
    <property type="match status" value="1"/>
</dbReference>
<dbReference type="GO" id="GO:0005886">
    <property type="term" value="C:plasma membrane"/>
    <property type="evidence" value="ECO:0007669"/>
    <property type="project" value="UniProtKB-SubCell"/>
</dbReference>
<keyword evidence="4 5" id="KW-0472">Membrane</keyword>
<evidence type="ECO:0000313" key="7">
    <source>
        <dbReference type="Proteomes" id="UP000183038"/>
    </source>
</evidence>
<dbReference type="AlphaFoldDB" id="A0A1H4RBT9"/>
<reference evidence="6 7" key="1">
    <citation type="submission" date="2016-10" db="EMBL/GenBank/DDBJ databases">
        <authorList>
            <person name="de Groot N.N."/>
        </authorList>
    </citation>
    <scope>NUCLEOTIDE SEQUENCE [LARGE SCALE GENOMIC DNA]</scope>
    <source>
        <strain evidence="6 7">MAR_2009_71</strain>
    </source>
</reference>
<evidence type="ECO:0000256" key="5">
    <source>
        <dbReference type="RuleBase" id="RU363041"/>
    </source>
</evidence>
<accession>A0A1H4RBT9</accession>
<feature type="transmembrane region" description="Helical" evidence="5">
    <location>
        <begin position="193"/>
        <end position="214"/>
    </location>
</feature>
<evidence type="ECO:0000256" key="4">
    <source>
        <dbReference type="ARBA" id="ARBA00023136"/>
    </source>
</evidence>
<sequence>MTHYKLLMDIFILYYLAAGAFAGLLAGLFGIGGGMIIVPALIYIFKAQGVPSAALTHVGIGTSLATIIVTSISSLRAHNSKGAVNWNVWKRMAPGLVIGSLTGAAVASVIHGDSLQVIIGVGAFLVGLKMLFMKNKSLQENDLSKLPSPIGQTGLGGFIGAISAIFGIGGGSLTVPILSYYGLKIQHAVGTSAACGLPIACAGAIGFLVFGQFIDPNVKQDLPNGVLGFVHMYAFICVSFASFFTARIGAKLAHKLPGATLKKAFAVLLLIVGVKLILNSDII</sequence>
<comment type="subcellular location">
    <subcellularLocation>
        <location evidence="5">Cell membrane</location>
        <topology evidence="5">Multi-pass membrane protein</topology>
    </subcellularLocation>
    <subcellularLocation>
        <location evidence="1">Membrane</location>
        <topology evidence="1">Multi-pass membrane protein</topology>
    </subcellularLocation>
</comment>
<dbReference type="Pfam" id="PF01925">
    <property type="entry name" value="TauE"/>
    <property type="match status" value="1"/>
</dbReference>
<evidence type="ECO:0000313" key="6">
    <source>
        <dbReference type="EMBL" id="SEC29327.1"/>
    </source>
</evidence>
<keyword evidence="5" id="KW-1003">Cell membrane</keyword>
<feature type="transmembrane region" description="Helical" evidence="5">
    <location>
        <begin position="92"/>
        <end position="110"/>
    </location>
</feature>
<evidence type="ECO:0000256" key="3">
    <source>
        <dbReference type="ARBA" id="ARBA00022989"/>
    </source>
</evidence>
<keyword evidence="3 5" id="KW-1133">Transmembrane helix</keyword>
<evidence type="ECO:0000256" key="1">
    <source>
        <dbReference type="ARBA" id="ARBA00004141"/>
    </source>
</evidence>
<feature type="transmembrane region" description="Helical" evidence="5">
    <location>
        <begin position="52"/>
        <end position="72"/>
    </location>
</feature>
<proteinExistence type="inferred from homology"/>
<dbReference type="EMBL" id="FNTB01000001">
    <property type="protein sequence ID" value="SEC29327.1"/>
    <property type="molecule type" value="Genomic_DNA"/>
</dbReference>
<keyword evidence="2 5" id="KW-0812">Transmembrane</keyword>
<feature type="transmembrane region" description="Helical" evidence="5">
    <location>
        <begin position="117"/>
        <end position="135"/>
    </location>
</feature>
<gene>
    <name evidence="6" type="ORF">SAMN05192540_2820</name>
</gene>
<evidence type="ECO:0000256" key="2">
    <source>
        <dbReference type="ARBA" id="ARBA00022692"/>
    </source>
</evidence>
<feature type="transmembrane region" description="Helical" evidence="5">
    <location>
        <begin position="260"/>
        <end position="278"/>
    </location>
</feature>